<comment type="catalytic activity">
    <reaction evidence="1 10">
        <text>2-phosphoglycolate + H2O = glycolate + phosphate</text>
        <dbReference type="Rhea" id="RHEA:14369"/>
        <dbReference type="ChEBI" id="CHEBI:15377"/>
        <dbReference type="ChEBI" id="CHEBI:29805"/>
        <dbReference type="ChEBI" id="CHEBI:43474"/>
        <dbReference type="ChEBI" id="CHEBI:58033"/>
        <dbReference type="EC" id="3.1.3.18"/>
    </reaction>
</comment>
<evidence type="ECO:0000256" key="7">
    <source>
        <dbReference type="ARBA" id="ARBA00022801"/>
    </source>
</evidence>
<dbReference type="Gene3D" id="3.40.50.1000">
    <property type="entry name" value="HAD superfamily/HAD-like"/>
    <property type="match status" value="1"/>
</dbReference>
<dbReference type="UniPathway" id="UPA00865">
    <property type="reaction ID" value="UER00834"/>
</dbReference>
<dbReference type="AlphaFoldDB" id="A0A4R6B4K0"/>
<dbReference type="NCBIfam" id="TIGR01549">
    <property type="entry name" value="HAD-SF-IA-v1"/>
    <property type="match status" value="1"/>
</dbReference>
<feature type="binding site" evidence="10">
    <location>
        <position position="10"/>
    </location>
    <ligand>
        <name>Mg(2+)</name>
        <dbReference type="ChEBI" id="CHEBI:18420"/>
    </ligand>
</feature>
<reference evidence="11 12" key="1">
    <citation type="submission" date="2019-03" db="EMBL/GenBank/DDBJ databases">
        <title>Rhodobacteraceae bacterium SM1902, a new member of the family Rhodobacteraceae isolated from Yantai.</title>
        <authorList>
            <person name="Sun Y."/>
        </authorList>
    </citation>
    <scope>NUCLEOTIDE SEQUENCE [LARGE SCALE GENOMIC DNA]</scope>
    <source>
        <strain evidence="11 12">SM1902</strain>
    </source>
</reference>
<keyword evidence="7 10" id="KW-0378">Hydrolase</keyword>
<dbReference type="GO" id="GO:0005975">
    <property type="term" value="P:carbohydrate metabolic process"/>
    <property type="evidence" value="ECO:0007669"/>
    <property type="project" value="InterPro"/>
</dbReference>
<dbReference type="InterPro" id="IPR023198">
    <property type="entry name" value="PGP-like_dom2"/>
</dbReference>
<evidence type="ECO:0000256" key="4">
    <source>
        <dbReference type="ARBA" id="ARBA00006171"/>
    </source>
</evidence>
<comment type="similarity">
    <text evidence="4 10">Belongs to the HAD-like hydrolase superfamily. CbbY/CbbZ/Gph/YieH family.</text>
</comment>
<feature type="binding site" evidence="10">
    <location>
        <position position="8"/>
    </location>
    <ligand>
        <name>Mg(2+)</name>
        <dbReference type="ChEBI" id="CHEBI:18420"/>
    </ligand>
</feature>
<evidence type="ECO:0000256" key="1">
    <source>
        <dbReference type="ARBA" id="ARBA00000830"/>
    </source>
</evidence>
<feature type="binding site" evidence="10">
    <location>
        <position position="168"/>
    </location>
    <ligand>
        <name>Mg(2+)</name>
        <dbReference type="ChEBI" id="CHEBI:18420"/>
    </ligand>
</feature>
<dbReference type="GO" id="GO:0008967">
    <property type="term" value="F:phosphoglycolate phosphatase activity"/>
    <property type="evidence" value="ECO:0007669"/>
    <property type="project" value="UniProtKB-UniRule"/>
</dbReference>
<comment type="pathway">
    <text evidence="3 10">Organic acid metabolism; glycolate biosynthesis; glycolate from 2-phosphoglycolate: step 1/1.</text>
</comment>
<dbReference type="GO" id="GO:0046295">
    <property type="term" value="P:glycolate biosynthetic process"/>
    <property type="evidence" value="ECO:0007669"/>
    <property type="project" value="UniProtKB-UniRule"/>
</dbReference>
<dbReference type="Gene3D" id="1.10.150.240">
    <property type="entry name" value="Putative phosphatase, domain 2"/>
    <property type="match status" value="1"/>
</dbReference>
<evidence type="ECO:0000256" key="3">
    <source>
        <dbReference type="ARBA" id="ARBA00004818"/>
    </source>
</evidence>
<dbReference type="NCBIfam" id="TIGR01449">
    <property type="entry name" value="PGP_bact"/>
    <property type="match status" value="1"/>
</dbReference>
<dbReference type="InterPro" id="IPR023214">
    <property type="entry name" value="HAD_sf"/>
</dbReference>
<keyword evidence="12" id="KW-1185">Reference proteome</keyword>
<dbReference type="Proteomes" id="UP000294562">
    <property type="component" value="Unassembled WGS sequence"/>
</dbReference>
<dbReference type="GO" id="GO:0006281">
    <property type="term" value="P:DNA repair"/>
    <property type="evidence" value="ECO:0007669"/>
    <property type="project" value="TreeGrafter"/>
</dbReference>
<comment type="function">
    <text evidence="10">Specifically catalyzes the dephosphorylation of 2-phosphoglycolate. Is involved in the dissimilation of the intracellular 2-phosphoglycolate formed during the DNA repair of 3'-phosphoglycolate ends, a major class of DNA lesions induced by oxidative stress.</text>
</comment>
<dbReference type="PANTHER" id="PTHR43434">
    <property type="entry name" value="PHOSPHOGLYCOLATE PHOSPHATASE"/>
    <property type="match status" value="1"/>
</dbReference>
<dbReference type="RefSeq" id="WP_133340868.1">
    <property type="nucleotide sequence ID" value="NZ_SMZO01000001.1"/>
</dbReference>
<accession>A0A4R6B4K0</accession>
<feature type="active site" description="Nucleophile" evidence="10">
    <location>
        <position position="8"/>
    </location>
</feature>
<dbReference type="InterPro" id="IPR006439">
    <property type="entry name" value="HAD-SF_hydro_IA"/>
</dbReference>
<evidence type="ECO:0000313" key="11">
    <source>
        <dbReference type="EMBL" id="TDL91364.1"/>
    </source>
</evidence>
<evidence type="ECO:0000256" key="10">
    <source>
        <dbReference type="HAMAP-Rule" id="MF_00495"/>
    </source>
</evidence>
<keyword evidence="6 10" id="KW-0479">Metal-binding</keyword>
<dbReference type="InterPro" id="IPR037512">
    <property type="entry name" value="PGPase_prok"/>
</dbReference>
<evidence type="ECO:0000256" key="5">
    <source>
        <dbReference type="ARBA" id="ARBA00013078"/>
    </source>
</evidence>
<dbReference type="InterPro" id="IPR041492">
    <property type="entry name" value="HAD_2"/>
</dbReference>
<evidence type="ECO:0000256" key="6">
    <source>
        <dbReference type="ARBA" id="ARBA00022723"/>
    </source>
</evidence>
<dbReference type="InterPro" id="IPR050155">
    <property type="entry name" value="HAD-like_hydrolase_sf"/>
</dbReference>
<dbReference type="SFLD" id="SFLDG01129">
    <property type="entry name" value="C1.5:_HAD__Beta-PGM__Phosphata"/>
    <property type="match status" value="1"/>
</dbReference>
<proteinExistence type="inferred from homology"/>
<evidence type="ECO:0000313" key="12">
    <source>
        <dbReference type="Proteomes" id="UP000294562"/>
    </source>
</evidence>
<gene>
    <name evidence="11" type="primary">gph</name>
    <name evidence="11" type="ORF">E2L05_00135</name>
</gene>
<dbReference type="Pfam" id="PF13419">
    <property type="entry name" value="HAD_2"/>
    <property type="match status" value="1"/>
</dbReference>
<protein>
    <recommendedName>
        <fullName evidence="5 10">Phosphoglycolate phosphatase</fullName>
        <shortName evidence="10">PGP</shortName>
        <shortName evidence="10">PGPase</shortName>
        <ecNumber evidence="5 10">3.1.3.18</ecNumber>
    </recommendedName>
</protein>
<comment type="caution">
    <text evidence="11">The sequence shown here is derived from an EMBL/GenBank/DDBJ whole genome shotgun (WGS) entry which is preliminary data.</text>
</comment>
<dbReference type="InterPro" id="IPR036412">
    <property type="entry name" value="HAD-like_sf"/>
</dbReference>
<dbReference type="SFLD" id="SFLDS00003">
    <property type="entry name" value="Haloacid_Dehalogenase"/>
    <property type="match status" value="1"/>
</dbReference>
<dbReference type="SUPFAM" id="SSF56784">
    <property type="entry name" value="HAD-like"/>
    <property type="match status" value="1"/>
</dbReference>
<evidence type="ECO:0000256" key="9">
    <source>
        <dbReference type="ARBA" id="ARBA00023277"/>
    </source>
</evidence>
<organism evidence="11 12">
    <name type="scientific">Meridianimarinicoccus aquatilis</name>
    <dbReference type="NCBI Taxonomy" id="2552766"/>
    <lineage>
        <taxon>Bacteria</taxon>
        <taxon>Pseudomonadati</taxon>
        <taxon>Pseudomonadota</taxon>
        <taxon>Alphaproteobacteria</taxon>
        <taxon>Rhodobacterales</taxon>
        <taxon>Paracoccaceae</taxon>
        <taxon>Meridianimarinicoccus</taxon>
    </lineage>
</organism>
<keyword evidence="9 10" id="KW-0119">Carbohydrate metabolism</keyword>
<evidence type="ECO:0000256" key="8">
    <source>
        <dbReference type="ARBA" id="ARBA00022842"/>
    </source>
</evidence>
<dbReference type="EMBL" id="SMZO01000001">
    <property type="protein sequence ID" value="TDL91364.1"/>
    <property type="molecule type" value="Genomic_DNA"/>
</dbReference>
<name>A0A4R6B4K0_9RHOB</name>
<evidence type="ECO:0000256" key="2">
    <source>
        <dbReference type="ARBA" id="ARBA00001946"/>
    </source>
</evidence>
<sequence length="218" mass="22510">MSGAVVFDLDGTLIDSAPDLHAAGSQMLTEFGAAPVTPAQTRSFIGNGVPTLVERLMGAAGLGSDPSQHAACLAAFTRHYEASPTANTTIYPGVLAALDDLEAAGWTLGICTNKPEGPAVTILRAFGLLDQMKVVVGGDTLPVKKPDPAPLFHAFDALPDGPRLYVGDSEVDAGTAQAAGIRFALYSEGYRKTPVADIPHDHAFADFAALPAIAALAR</sequence>
<dbReference type="PANTHER" id="PTHR43434:SF1">
    <property type="entry name" value="PHOSPHOGLYCOLATE PHOSPHATASE"/>
    <property type="match status" value="1"/>
</dbReference>
<comment type="cofactor">
    <cofactor evidence="2 10">
        <name>Mg(2+)</name>
        <dbReference type="ChEBI" id="CHEBI:18420"/>
    </cofactor>
</comment>
<dbReference type="EC" id="3.1.3.18" evidence="5 10"/>
<dbReference type="GO" id="GO:0046872">
    <property type="term" value="F:metal ion binding"/>
    <property type="evidence" value="ECO:0007669"/>
    <property type="project" value="UniProtKB-KW"/>
</dbReference>
<keyword evidence="8 10" id="KW-0460">Magnesium</keyword>
<dbReference type="HAMAP" id="MF_00495">
    <property type="entry name" value="GPH_hydrolase_bact"/>
    <property type="match status" value="1"/>
</dbReference>
<dbReference type="GO" id="GO:0005829">
    <property type="term" value="C:cytosol"/>
    <property type="evidence" value="ECO:0007669"/>
    <property type="project" value="TreeGrafter"/>
</dbReference>
<dbReference type="OrthoDB" id="9793014at2"/>